<dbReference type="PATRIC" id="fig|251707.3.peg.4137"/>
<comment type="caution">
    <text evidence="2">The sequence shown here is derived from an EMBL/GenBank/DDBJ whole genome shotgun (WGS) entry which is preliminary data.</text>
</comment>
<dbReference type="EMBL" id="LJRC01000176">
    <property type="protein sequence ID" value="KPY34986.1"/>
    <property type="molecule type" value="Genomic_DNA"/>
</dbReference>
<dbReference type="CDD" id="cd03057">
    <property type="entry name" value="GST_N_Beta"/>
    <property type="match status" value="1"/>
</dbReference>
<feature type="domain" description="GST N-terminal" evidence="1">
    <location>
        <begin position="1"/>
        <end position="81"/>
    </location>
</feature>
<evidence type="ECO:0000259" key="1">
    <source>
        <dbReference type="PROSITE" id="PS50404"/>
    </source>
</evidence>
<evidence type="ECO:0000313" key="2">
    <source>
        <dbReference type="EMBL" id="KPY34986.1"/>
    </source>
</evidence>
<accession>A0A0P9XI62</accession>
<dbReference type="GO" id="GO:0016740">
    <property type="term" value="F:transferase activity"/>
    <property type="evidence" value="ECO:0007669"/>
    <property type="project" value="UniProtKB-KW"/>
</dbReference>
<dbReference type="RefSeq" id="WP_057409805.1">
    <property type="nucleotide sequence ID" value="NZ_LJRC01000176.1"/>
</dbReference>
<dbReference type="InterPro" id="IPR004045">
    <property type="entry name" value="Glutathione_S-Trfase_N"/>
</dbReference>
<evidence type="ECO:0000313" key="3">
    <source>
        <dbReference type="Proteomes" id="UP000050562"/>
    </source>
</evidence>
<dbReference type="Proteomes" id="UP000050562">
    <property type="component" value="Unassembled WGS sequence"/>
</dbReference>
<dbReference type="Gene3D" id="3.40.30.10">
    <property type="entry name" value="Glutaredoxin"/>
    <property type="match status" value="1"/>
</dbReference>
<sequence length="208" mass="22864">MYTLYGAKGCGSAAIEVALELCATPYTLIDACAWEEGPGKEALKQVNPLMQVPVLVLPDGTVVTESAAILIHLGLEFPEAGLLPRAAPQRSQALRALIYIATNCYIPSAIIDFPERWLVDGDEATHRKLESGARLRLYWHWQMFSDLFAKPGHWHPEAPGAVEILASIASRWSGARDDLRGARPTFHASLLQIDAHPVVNAVVQRHWP</sequence>
<proteinExistence type="predicted"/>
<dbReference type="InterPro" id="IPR036249">
    <property type="entry name" value="Thioredoxin-like_sf"/>
</dbReference>
<dbReference type="PANTHER" id="PTHR44051:SF8">
    <property type="entry name" value="GLUTATHIONE S-TRANSFERASE GSTA"/>
    <property type="match status" value="1"/>
</dbReference>
<organism evidence="2 3">
    <name type="scientific">Pseudomonas syringae pv. primulae</name>
    <dbReference type="NCBI Taxonomy" id="251707"/>
    <lineage>
        <taxon>Bacteria</taxon>
        <taxon>Pseudomonadati</taxon>
        <taxon>Pseudomonadota</taxon>
        <taxon>Gammaproteobacteria</taxon>
        <taxon>Pseudomonadales</taxon>
        <taxon>Pseudomonadaceae</taxon>
        <taxon>Pseudomonas</taxon>
    </lineage>
</organism>
<reference evidence="2 3" key="1">
    <citation type="submission" date="2015-09" db="EMBL/GenBank/DDBJ databases">
        <title>Genome announcement of multiple Pseudomonas syringae strains.</title>
        <authorList>
            <person name="Thakur S."/>
            <person name="Wang P.W."/>
            <person name="Gong Y."/>
            <person name="Weir B.S."/>
            <person name="Guttman D.S."/>
        </authorList>
    </citation>
    <scope>NUCLEOTIDE SEQUENCE [LARGE SCALE GENOMIC DNA]</scope>
    <source>
        <strain evidence="2 3">ICMP3956</strain>
    </source>
</reference>
<dbReference type="Pfam" id="PF13409">
    <property type="entry name" value="GST_N_2"/>
    <property type="match status" value="1"/>
</dbReference>
<gene>
    <name evidence="2" type="ORF">ALO52_03140</name>
</gene>
<keyword evidence="2" id="KW-0808">Transferase</keyword>
<dbReference type="Gene3D" id="1.20.1050.10">
    <property type="match status" value="1"/>
</dbReference>
<dbReference type="AlphaFoldDB" id="A0A0P9XI62"/>
<protein>
    <submittedName>
        <fullName evidence="2">Glutathione S-transferase</fullName>
    </submittedName>
</protein>
<dbReference type="SUPFAM" id="SSF52833">
    <property type="entry name" value="Thioredoxin-like"/>
    <property type="match status" value="1"/>
</dbReference>
<dbReference type="PROSITE" id="PS50404">
    <property type="entry name" value="GST_NTER"/>
    <property type="match status" value="1"/>
</dbReference>
<dbReference type="PANTHER" id="PTHR44051">
    <property type="entry name" value="GLUTATHIONE S-TRANSFERASE-RELATED"/>
    <property type="match status" value="1"/>
</dbReference>
<name>A0A0P9XI62_9PSED</name>